<evidence type="ECO:0000313" key="2">
    <source>
        <dbReference type="Proteomes" id="UP001519362"/>
    </source>
</evidence>
<reference evidence="1 2" key="1">
    <citation type="submission" date="2021-03" db="EMBL/GenBank/DDBJ databases">
        <title>Sequencing the genomes of 1000 actinobacteria strains.</title>
        <authorList>
            <person name="Klenk H.-P."/>
        </authorList>
    </citation>
    <scope>NUCLEOTIDE SEQUENCE [LARGE SCALE GENOMIC DNA]</scope>
    <source>
        <strain evidence="1 2">DSM 24221</strain>
    </source>
</reference>
<dbReference type="Proteomes" id="UP001519362">
    <property type="component" value="Unassembled WGS sequence"/>
</dbReference>
<protein>
    <recommendedName>
        <fullName evidence="3">DUF3107 domain-containing protein</fullName>
    </recommendedName>
</protein>
<name>A0ABS4ZLE0_9MICO</name>
<gene>
    <name evidence="1" type="ORF">JOF34_002361</name>
</gene>
<organism evidence="1 2">
    <name type="scientific">Microbacterium amylolyticum</name>
    <dbReference type="NCBI Taxonomy" id="936337"/>
    <lineage>
        <taxon>Bacteria</taxon>
        <taxon>Bacillati</taxon>
        <taxon>Actinomycetota</taxon>
        <taxon>Actinomycetes</taxon>
        <taxon>Micrococcales</taxon>
        <taxon>Microbacteriaceae</taxon>
        <taxon>Microbacterium</taxon>
    </lineage>
</organism>
<comment type="caution">
    <text evidence="1">The sequence shown here is derived from an EMBL/GenBank/DDBJ whole genome shotgun (WGS) entry which is preliminary data.</text>
</comment>
<keyword evidence="2" id="KW-1185">Reference proteome</keyword>
<evidence type="ECO:0000313" key="1">
    <source>
        <dbReference type="EMBL" id="MBP2437775.1"/>
    </source>
</evidence>
<proteinExistence type="predicted"/>
<evidence type="ECO:0008006" key="3">
    <source>
        <dbReference type="Google" id="ProtNLM"/>
    </source>
</evidence>
<dbReference type="InterPro" id="IPR021456">
    <property type="entry name" value="DUF3107"/>
</dbReference>
<dbReference type="Pfam" id="PF11305">
    <property type="entry name" value="DUF3107"/>
    <property type="match status" value="1"/>
</dbReference>
<dbReference type="EMBL" id="JAGIOL010000001">
    <property type="protein sequence ID" value="MBP2437775.1"/>
    <property type="molecule type" value="Genomic_DNA"/>
</dbReference>
<sequence length="74" mass="7936">MEIRIGMMNTGRELSFETSEAREDISAKVASALETKSASLSFTDVKGSTYVVPASALAYVEIGSDETRRVGFVA</sequence>
<dbReference type="RefSeq" id="WP_165133105.1">
    <property type="nucleotide sequence ID" value="NZ_CP049253.1"/>
</dbReference>
<accession>A0ABS4ZLE0</accession>